<sequence>MLQGQCEKRLSSVATGAVEISDFYITLTARFATKLACFFASAWLVLCTFSLFSLQVSAAKSMTLSYTQPGQDWESESLPLGNGHLGMTVLGGVQRDALQFNEKTLWTGGPGSKQGYNFGFPQQTETYLKRVQSVQAALTSKGQLAPEQVAEQLGSAQSGYGSYQSFGTLTIDWPASHGSYHHYQRELDIASATAAVRYQTQDSQFVREYFVSYPDNSIVIRLSASGTENISFKASLKFPENRTRKALQLSPNEVLYAGVLHDNTLQYAAGLRVLNSDGTLTYQPDGGFSVDGASEVVLVLTAATNYALQHPTYRGEDATHKVRRQLGQTRGVGYATLKQNHLADYQPLFKRVELDLGGAPIEDMAHALAHYPGDEQAANRALEQLYFQYGRYLLIASSRQGSLPANLQGIWNKDIVAPWNADYHLNINLQMNYWLALSTNLAETLPPLYNFVENLTVPGQQAASTLFDSRGWVAFLNTNPWGSIGLIKWPTAFWQPEAAAWIALHFYHGYQYNQDRDFLAERVYPLLKLTSQFWLDNLTTATDNNRLLVSPSYSPEHGNFTVGAAMSQQLVFDLLSKTYEAAGQLNDTLFREELATALNQLEPGLRIGQWGQLQEWREDIDEQDNQHRHVSHLYALHPGNQISPLTTPHLAAAASTSLNARGDAGTGWSRAWKVNFWARLLEGDRALRLLRHQLRDSTLANLWSTHPPFQIDGNFGATAGMAEMLLQSHLGELHLLPALPTAWGTGKVTGLRAQGDLTVSMAWQNNTLQSATIVTGKDAQVRLRNRALEGKVTITSNQHVLDYQQIEEGVISFISKANQEYVVLVGNTK</sequence>
<feature type="domain" description="Glycosyl hydrolase family 95 catalytic" evidence="4">
    <location>
        <begin position="333"/>
        <end position="725"/>
    </location>
</feature>
<dbReference type="SUPFAM" id="SSF48208">
    <property type="entry name" value="Six-hairpin glycosidases"/>
    <property type="match status" value="1"/>
</dbReference>
<protein>
    <submittedName>
        <fullName evidence="5">Glycoside hydrolase family 95 protein</fullName>
    </submittedName>
</protein>
<dbReference type="PANTHER" id="PTHR31084:SF19">
    <property type="entry name" value="GLYCOSYL HYDROLASE FAMILY 95 N-TERMINAL DOMAIN-CONTAINING PROTEIN"/>
    <property type="match status" value="1"/>
</dbReference>
<dbReference type="PANTHER" id="PTHR31084">
    <property type="entry name" value="ALPHA-L-FUCOSIDASE 2"/>
    <property type="match status" value="1"/>
</dbReference>
<feature type="domain" description="Alpha fucosidase A-like C-terminal" evidence="3">
    <location>
        <begin position="727"/>
        <end position="823"/>
    </location>
</feature>
<evidence type="ECO:0000259" key="3">
    <source>
        <dbReference type="Pfam" id="PF21307"/>
    </source>
</evidence>
<evidence type="ECO:0000259" key="2">
    <source>
        <dbReference type="Pfam" id="PF14498"/>
    </source>
</evidence>
<organism evidence="5 6">
    <name type="scientific">Alteromonas gilva</name>
    <dbReference type="NCBI Taxonomy" id="2987522"/>
    <lineage>
        <taxon>Bacteria</taxon>
        <taxon>Pseudomonadati</taxon>
        <taxon>Pseudomonadota</taxon>
        <taxon>Gammaproteobacteria</taxon>
        <taxon>Alteromonadales</taxon>
        <taxon>Alteromonadaceae</taxon>
        <taxon>Alteromonas/Salinimonas group</taxon>
        <taxon>Alteromonas</taxon>
    </lineage>
</organism>
<name>A0ABT5KYF7_9ALTE</name>
<dbReference type="Gene3D" id="2.70.98.50">
    <property type="entry name" value="putative glycoside hydrolase family protein from bacillus halodurans"/>
    <property type="match status" value="1"/>
</dbReference>
<evidence type="ECO:0000313" key="6">
    <source>
        <dbReference type="Proteomes" id="UP001218788"/>
    </source>
</evidence>
<dbReference type="Pfam" id="PF22124">
    <property type="entry name" value="Glyco_hydro_95_cat"/>
    <property type="match status" value="1"/>
</dbReference>
<dbReference type="Pfam" id="PF14498">
    <property type="entry name" value="Glyco_hyd_65N_2"/>
    <property type="match status" value="1"/>
</dbReference>
<gene>
    <name evidence="5" type="ORF">OIK42_00415</name>
</gene>
<keyword evidence="1" id="KW-0812">Transmembrane</keyword>
<dbReference type="InterPro" id="IPR054363">
    <property type="entry name" value="GH95_cat"/>
</dbReference>
<proteinExistence type="predicted"/>
<comment type="caution">
    <text evidence="5">The sequence shown here is derived from an EMBL/GenBank/DDBJ whole genome shotgun (WGS) entry which is preliminary data.</text>
</comment>
<evidence type="ECO:0000259" key="4">
    <source>
        <dbReference type="Pfam" id="PF22124"/>
    </source>
</evidence>
<dbReference type="InterPro" id="IPR016518">
    <property type="entry name" value="Alpha-L-fucosidase"/>
</dbReference>
<keyword evidence="5" id="KW-0378">Hydrolase</keyword>
<dbReference type="Pfam" id="PF21307">
    <property type="entry name" value="Glyco_hydro_95_C"/>
    <property type="match status" value="1"/>
</dbReference>
<dbReference type="InterPro" id="IPR049053">
    <property type="entry name" value="AFCA-like_C"/>
</dbReference>
<dbReference type="Gene3D" id="1.50.10.10">
    <property type="match status" value="1"/>
</dbReference>
<feature type="transmembrane region" description="Helical" evidence="1">
    <location>
        <begin position="35"/>
        <end position="54"/>
    </location>
</feature>
<dbReference type="GO" id="GO:0016787">
    <property type="term" value="F:hydrolase activity"/>
    <property type="evidence" value="ECO:0007669"/>
    <property type="project" value="UniProtKB-KW"/>
</dbReference>
<dbReference type="RefSeq" id="WP_273637581.1">
    <property type="nucleotide sequence ID" value="NZ_JAQQXP010000001.1"/>
</dbReference>
<dbReference type="PIRSF" id="PIRSF007663">
    <property type="entry name" value="UCP007663"/>
    <property type="match status" value="1"/>
</dbReference>
<keyword evidence="1" id="KW-0472">Membrane</keyword>
<dbReference type="InterPro" id="IPR027414">
    <property type="entry name" value="GH95_N_dom"/>
</dbReference>
<dbReference type="InterPro" id="IPR012341">
    <property type="entry name" value="6hp_glycosidase-like_sf"/>
</dbReference>
<keyword evidence="1" id="KW-1133">Transmembrane helix</keyword>
<dbReference type="EMBL" id="JAQQXP010000001">
    <property type="protein sequence ID" value="MDC8829209.1"/>
    <property type="molecule type" value="Genomic_DNA"/>
</dbReference>
<accession>A0ABT5KYF7</accession>
<evidence type="ECO:0000256" key="1">
    <source>
        <dbReference type="SAM" id="Phobius"/>
    </source>
</evidence>
<feature type="domain" description="Glycosyl hydrolase family 95 N-terminal" evidence="2">
    <location>
        <begin position="64"/>
        <end position="307"/>
    </location>
</feature>
<dbReference type="Proteomes" id="UP001218788">
    <property type="component" value="Unassembled WGS sequence"/>
</dbReference>
<reference evidence="5 6" key="1">
    <citation type="submission" date="2022-10" db="EMBL/GenBank/DDBJ databases">
        <title>Alteromonas sp. chi3 Genome sequencing.</title>
        <authorList>
            <person name="Park S."/>
        </authorList>
    </citation>
    <scope>NUCLEOTIDE SEQUENCE [LARGE SCALE GENOMIC DNA]</scope>
    <source>
        <strain evidence="6">chi3</strain>
    </source>
</reference>
<keyword evidence="6" id="KW-1185">Reference proteome</keyword>
<dbReference type="InterPro" id="IPR008928">
    <property type="entry name" value="6-hairpin_glycosidase_sf"/>
</dbReference>
<evidence type="ECO:0000313" key="5">
    <source>
        <dbReference type="EMBL" id="MDC8829209.1"/>
    </source>
</evidence>